<accession>A0A5C7FGB1</accession>
<keyword evidence="1" id="KW-0472">Membrane</keyword>
<feature type="transmembrane region" description="Helical" evidence="1">
    <location>
        <begin position="12"/>
        <end position="32"/>
    </location>
</feature>
<evidence type="ECO:0000313" key="3">
    <source>
        <dbReference type="Proteomes" id="UP000321907"/>
    </source>
</evidence>
<gene>
    <name evidence="2" type="ORF">FUA23_20725</name>
</gene>
<keyword evidence="3" id="KW-1185">Reference proteome</keyword>
<name>A0A5C7FGB1_9BACT</name>
<comment type="caution">
    <text evidence="2">The sequence shown here is derived from an EMBL/GenBank/DDBJ whole genome shotgun (WGS) entry which is preliminary data.</text>
</comment>
<protein>
    <submittedName>
        <fullName evidence="2">Uncharacterized protein</fullName>
    </submittedName>
</protein>
<proteinExistence type="predicted"/>
<keyword evidence="1" id="KW-1133">Transmembrane helix</keyword>
<dbReference type="EMBL" id="VOXD01000048">
    <property type="protein sequence ID" value="TXF85229.1"/>
    <property type="molecule type" value="Genomic_DNA"/>
</dbReference>
<keyword evidence="1" id="KW-0812">Transmembrane</keyword>
<evidence type="ECO:0000313" key="2">
    <source>
        <dbReference type="EMBL" id="TXF85229.1"/>
    </source>
</evidence>
<reference evidence="2 3" key="1">
    <citation type="submission" date="2019-08" db="EMBL/GenBank/DDBJ databases">
        <title>Lewinella sp. strain SSH13 Genome sequencing and assembly.</title>
        <authorList>
            <person name="Kim I."/>
        </authorList>
    </citation>
    <scope>NUCLEOTIDE SEQUENCE [LARGE SCALE GENOMIC DNA]</scope>
    <source>
        <strain evidence="2 3">SSH13</strain>
    </source>
</reference>
<dbReference type="RefSeq" id="WP_147932694.1">
    <property type="nucleotide sequence ID" value="NZ_VOXD01000048.1"/>
</dbReference>
<sequence>MSEIKSSGAKGYAFLGGVIAIFLFIILVVYLYKYNGNFVPETPLRYSDLLQAAGRTFAA</sequence>
<organism evidence="2 3">
    <name type="scientific">Neolewinella aurantiaca</name>
    <dbReference type="NCBI Taxonomy" id="2602767"/>
    <lineage>
        <taxon>Bacteria</taxon>
        <taxon>Pseudomonadati</taxon>
        <taxon>Bacteroidota</taxon>
        <taxon>Saprospiria</taxon>
        <taxon>Saprospirales</taxon>
        <taxon>Lewinellaceae</taxon>
        <taxon>Neolewinella</taxon>
    </lineage>
</organism>
<evidence type="ECO:0000256" key="1">
    <source>
        <dbReference type="SAM" id="Phobius"/>
    </source>
</evidence>
<dbReference type="Proteomes" id="UP000321907">
    <property type="component" value="Unassembled WGS sequence"/>
</dbReference>
<dbReference type="AlphaFoldDB" id="A0A5C7FGB1"/>